<accession>A0A7X0JLW6</accession>
<dbReference type="Gene3D" id="3.40.630.30">
    <property type="match status" value="1"/>
</dbReference>
<dbReference type="EMBL" id="JACHBU010000006">
    <property type="protein sequence ID" value="MBB6510014.1"/>
    <property type="molecule type" value="Genomic_DNA"/>
</dbReference>
<name>A0A7X0JLW6_9HYPH</name>
<comment type="caution">
    <text evidence="4">The sequence shown here is derived from an EMBL/GenBank/DDBJ whole genome shotgun (WGS) entry which is preliminary data.</text>
</comment>
<evidence type="ECO:0000256" key="2">
    <source>
        <dbReference type="ARBA" id="ARBA00023315"/>
    </source>
</evidence>
<gene>
    <name evidence="4" type="ORF">F4695_003398</name>
</gene>
<evidence type="ECO:0000256" key="1">
    <source>
        <dbReference type="ARBA" id="ARBA00022679"/>
    </source>
</evidence>
<keyword evidence="5" id="KW-1185">Reference proteome</keyword>
<evidence type="ECO:0000259" key="3">
    <source>
        <dbReference type="PROSITE" id="PS51186"/>
    </source>
</evidence>
<dbReference type="Pfam" id="PF00583">
    <property type="entry name" value="Acetyltransf_1"/>
    <property type="match status" value="1"/>
</dbReference>
<proteinExistence type="predicted"/>
<dbReference type="SUPFAM" id="SSF55729">
    <property type="entry name" value="Acyl-CoA N-acyltransferases (Nat)"/>
    <property type="match status" value="1"/>
</dbReference>
<protein>
    <recommendedName>
        <fullName evidence="3">N-acetyltransferase domain-containing protein</fullName>
    </recommendedName>
</protein>
<dbReference type="InterPro" id="IPR051016">
    <property type="entry name" value="Diverse_Substrate_AcTransf"/>
</dbReference>
<dbReference type="PANTHER" id="PTHR10545:SF29">
    <property type="entry name" value="GH14572P-RELATED"/>
    <property type="match status" value="1"/>
</dbReference>
<dbReference type="InterPro" id="IPR016181">
    <property type="entry name" value="Acyl_CoA_acyltransferase"/>
</dbReference>
<evidence type="ECO:0000313" key="5">
    <source>
        <dbReference type="Proteomes" id="UP000585437"/>
    </source>
</evidence>
<dbReference type="InterPro" id="IPR000182">
    <property type="entry name" value="GNAT_dom"/>
</dbReference>
<sequence length="170" mass="18921">MIFLPDNHTYPNRAKIMQIRAFSAGDTDELAGLLEEMQDYYGVFCPPRDAIVAGILNRPLNTEIIVAGTSRVIGFAAFASIFPGPGLVPGLFLKELFVSASERGQEVGIKLMQRLAAIAVERKFGRVDWTAARTNQRLLKFYDDLGGERKETHIFYRLEGAKLNALAERS</sequence>
<keyword evidence="1" id="KW-0808">Transferase</keyword>
<organism evidence="4 5">
    <name type="scientific">Rhizobium soli</name>
    <dbReference type="NCBI Taxonomy" id="424798"/>
    <lineage>
        <taxon>Bacteria</taxon>
        <taxon>Pseudomonadati</taxon>
        <taxon>Pseudomonadota</taxon>
        <taxon>Alphaproteobacteria</taxon>
        <taxon>Hyphomicrobiales</taxon>
        <taxon>Rhizobiaceae</taxon>
        <taxon>Rhizobium/Agrobacterium group</taxon>
        <taxon>Rhizobium</taxon>
    </lineage>
</organism>
<dbReference type="AlphaFoldDB" id="A0A7X0JLW6"/>
<dbReference type="CDD" id="cd04301">
    <property type="entry name" value="NAT_SF"/>
    <property type="match status" value="1"/>
</dbReference>
<evidence type="ECO:0000313" key="4">
    <source>
        <dbReference type="EMBL" id="MBB6510014.1"/>
    </source>
</evidence>
<feature type="domain" description="N-acetyltransferase" evidence="3">
    <location>
        <begin position="17"/>
        <end position="169"/>
    </location>
</feature>
<dbReference type="PROSITE" id="PS51186">
    <property type="entry name" value="GNAT"/>
    <property type="match status" value="1"/>
</dbReference>
<dbReference type="Proteomes" id="UP000585437">
    <property type="component" value="Unassembled WGS sequence"/>
</dbReference>
<reference evidence="4 5" key="1">
    <citation type="submission" date="2020-08" db="EMBL/GenBank/DDBJ databases">
        <title>The Agave Microbiome: Exploring the role of microbial communities in plant adaptations to desert environments.</title>
        <authorList>
            <person name="Partida-Martinez L.P."/>
        </authorList>
    </citation>
    <scope>NUCLEOTIDE SEQUENCE [LARGE SCALE GENOMIC DNA]</scope>
    <source>
        <strain evidence="4 5">AS3.12</strain>
    </source>
</reference>
<keyword evidence="2" id="KW-0012">Acyltransferase</keyword>
<dbReference type="GO" id="GO:0008080">
    <property type="term" value="F:N-acetyltransferase activity"/>
    <property type="evidence" value="ECO:0007669"/>
    <property type="project" value="UniProtKB-ARBA"/>
</dbReference>
<dbReference type="PANTHER" id="PTHR10545">
    <property type="entry name" value="DIAMINE N-ACETYLTRANSFERASE"/>
    <property type="match status" value="1"/>
</dbReference>